<dbReference type="Proteomes" id="UP001610563">
    <property type="component" value="Unassembled WGS sequence"/>
</dbReference>
<proteinExistence type="predicted"/>
<feature type="domain" description="F-box" evidence="1">
    <location>
        <begin position="257"/>
        <end position="306"/>
    </location>
</feature>
<dbReference type="SUPFAM" id="SSF81383">
    <property type="entry name" value="F-box domain"/>
    <property type="match status" value="1"/>
</dbReference>
<sequence>MAFSNPTVVYDYTCTICGAPPTYRYLLKRFAFDDPDDNEVRAWTYSDYCNCFSRNRKHRYDCRSLQGYDPQLLPKEDIRWLGDVRLLGTEMVQDGEPFVDDDYSLIVSPIGDHVDPDMGTFHYQLNAEILQLHKDGVVAHDRCLDILKLVWKLPDKHHQGRPTDLGNLPLILCQGFSATELGFGNIFDKFDGERCDDVGIWNPVSASMWTVMDPNGPFDLQALFAQASLPPATDTESSFSFSFPTNLERTTSTQPSASILSLLPMEIHLQILDILPTPSVLNLLLASPNFRHFTNGKLPDSFWKSRLYFDMPWCADIVLEQVKQQRDAGVAVRYDQLFRLLKETSMPDESGTESEASSNIGFMALKNRRRIWRNCEMILERVRVSQR</sequence>
<evidence type="ECO:0000313" key="2">
    <source>
        <dbReference type="EMBL" id="KAL2799771.1"/>
    </source>
</evidence>
<evidence type="ECO:0000313" key="3">
    <source>
        <dbReference type="Proteomes" id="UP001610563"/>
    </source>
</evidence>
<name>A0ABR4GLK2_9EURO</name>
<keyword evidence="3" id="KW-1185">Reference proteome</keyword>
<reference evidence="2 3" key="1">
    <citation type="submission" date="2024-07" db="EMBL/GenBank/DDBJ databases">
        <title>Section-level genome sequencing and comparative genomics of Aspergillus sections Usti and Cavernicolus.</title>
        <authorList>
            <consortium name="Lawrence Berkeley National Laboratory"/>
            <person name="Nybo J.L."/>
            <person name="Vesth T.C."/>
            <person name="Theobald S."/>
            <person name="Frisvad J.C."/>
            <person name="Larsen T.O."/>
            <person name="Kjaerboelling I."/>
            <person name="Rothschild-Mancinelli K."/>
            <person name="Lyhne E.K."/>
            <person name="Kogle M.E."/>
            <person name="Barry K."/>
            <person name="Clum A."/>
            <person name="Na H."/>
            <person name="Ledsgaard L."/>
            <person name="Lin J."/>
            <person name="Lipzen A."/>
            <person name="Kuo A."/>
            <person name="Riley R."/>
            <person name="Mondo S."/>
            <person name="Labutti K."/>
            <person name="Haridas S."/>
            <person name="Pangalinan J."/>
            <person name="Salamov A.A."/>
            <person name="Simmons B.A."/>
            <person name="Magnuson J.K."/>
            <person name="Chen J."/>
            <person name="Drula E."/>
            <person name="Henrissat B."/>
            <person name="Wiebenga A."/>
            <person name="Lubbers R.J."/>
            <person name="Gomes A.C."/>
            <person name="Makela M.R."/>
            <person name="Stajich J."/>
            <person name="Grigoriev I.V."/>
            <person name="Mortensen U.H."/>
            <person name="De Vries R.P."/>
            <person name="Baker S.E."/>
            <person name="Andersen M.R."/>
        </authorList>
    </citation>
    <scope>NUCLEOTIDE SEQUENCE [LARGE SCALE GENOMIC DNA]</scope>
    <source>
        <strain evidence="2 3">CBS 209.92</strain>
    </source>
</reference>
<evidence type="ECO:0000259" key="1">
    <source>
        <dbReference type="PROSITE" id="PS50181"/>
    </source>
</evidence>
<dbReference type="EMBL" id="JBFTWV010000006">
    <property type="protein sequence ID" value="KAL2799771.1"/>
    <property type="molecule type" value="Genomic_DNA"/>
</dbReference>
<protein>
    <recommendedName>
        <fullName evidence="1">F-box domain-containing protein</fullName>
    </recommendedName>
</protein>
<dbReference type="PROSITE" id="PS50181">
    <property type="entry name" value="FBOX"/>
    <property type="match status" value="1"/>
</dbReference>
<organism evidence="2 3">
    <name type="scientific">Aspergillus keveii</name>
    <dbReference type="NCBI Taxonomy" id="714993"/>
    <lineage>
        <taxon>Eukaryota</taxon>
        <taxon>Fungi</taxon>
        <taxon>Dikarya</taxon>
        <taxon>Ascomycota</taxon>
        <taxon>Pezizomycotina</taxon>
        <taxon>Eurotiomycetes</taxon>
        <taxon>Eurotiomycetidae</taxon>
        <taxon>Eurotiales</taxon>
        <taxon>Aspergillaceae</taxon>
        <taxon>Aspergillus</taxon>
        <taxon>Aspergillus subgen. Nidulantes</taxon>
    </lineage>
</organism>
<accession>A0ABR4GLK2</accession>
<comment type="caution">
    <text evidence="2">The sequence shown here is derived from an EMBL/GenBank/DDBJ whole genome shotgun (WGS) entry which is preliminary data.</text>
</comment>
<dbReference type="InterPro" id="IPR036047">
    <property type="entry name" value="F-box-like_dom_sf"/>
</dbReference>
<gene>
    <name evidence="2" type="ORF">BJX66DRAFT_332813</name>
</gene>
<dbReference type="InterPro" id="IPR001810">
    <property type="entry name" value="F-box_dom"/>
</dbReference>